<dbReference type="Pfam" id="PF14543">
    <property type="entry name" value="TAXi_N"/>
    <property type="match status" value="1"/>
</dbReference>
<dbReference type="GO" id="GO:0004190">
    <property type="term" value="F:aspartic-type endopeptidase activity"/>
    <property type="evidence" value="ECO:0007669"/>
    <property type="project" value="InterPro"/>
</dbReference>
<reference evidence="3" key="2">
    <citation type="submission" date="2021-03" db="UniProtKB">
        <authorList>
            <consortium name="EnsemblPlants"/>
        </authorList>
    </citation>
    <scope>IDENTIFICATION</scope>
</reference>
<dbReference type="EMBL" id="UZAU01000096">
    <property type="status" value="NOT_ANNOTATED_CDS"/>
    <property type="molecule type" value="Genomic_DNA"/>
</dbReference>
<evidence type="ECO:0000313" key="4">
    <source>
        <dbReference type="Proteomes" id="UP000596661"/>
    </source>
</evidence>
<dbReference type="SUPFAM" id="SSF50630">
    <property type="entry name" value="Acid proteases"/>
    <property type="match status" value="1"/>
</dbReference>
<comment type="similarity">
    <text evidence="1">Belongs to the peptidase A1 family.</text>
</comment>
<dbReference type="EnsemblPlants" id="evm.model.02.296">
    <property type="protein sequence ID" value="cds.evm.model.02.296"/>
    <property type="gene ID" value="evm.TU.02.296"/>
</dbReference>
<dbReference type="AlphaFoldDB" id="A0A803NZG4"/>
<proteinExistence type="inferred from homology"/>
<evidence type="ECO:0000259" key="2">
    <source>
        <dbReference type="Pfam" id="PF14543"/>
    </source>
</evidence>
<feature type="domain" description="Xylanase inhibitor N-terminal" evidence="2">
    <location>
        <begin position="152"/>
        <end position="233"/>
    </location>
</feature>
<dbReference type="Gene3D" id="2.40.70.10">
    <property type="entry name" value="Acid Proteases"/>
    <property type="match status" value="1"/>
</dbReference>
<sequence length="243" mass="27423">MRSDERRVVFFGTRSKACMSCPFHLFIPHTYCPFLQPPNPKPHHHYCPTNYTLKFYFFFFILSAPPLARLAPHHQPHRLQKPFDSRLARNSNRVNSLNAKLQLKLSNIHKCDLRPVETEIRPEDLSTPIISSVSQGSSECFARIGVGTPTNQCEPCSDCYQETDPIFQPESSSSYSPLTSDSRQCVALETFACRNNRCLYQVAYGDGSYTVGDFVAETLSFGSSRQLCYRETVAGLTGCCKAN</sequence>
<evidence type="ECO:0000256" key="1">
    <source>
        <dbReference type="ARBA" id="ARBA00007447"/>
    </source>
</evidence>
<dbReference type="InterPro" id="IPR032861">
    <property type="entry name" value="TAXi_N"/>
</dbReference>
<keyword evidence="4" id="KW-1185">Reference proteome</keyword>
<accession>A0A803NZG4</accession>
<dbReference type="PANTHER" id="PTHR13683">
    <property type="entry name" value="ASPARTYL PROTEASES"/>
    <property type="match status" value="1"/>
</dbReference>
<organism evidence="3 4">
    <name type="scientific">Cannabis sativa</name>
    <name type="common">Hemp</name>
    <name type="synonym">Marijuana</name>
    <dbReference type="NCBI Taxonomy" id="3483"/>
    <lineage>
        <taxon>Eukaryota</taxon>
        <taxon>Viridiplantae</taxon>
        <taxon>Streptophyta</taxon>
        <taxon>Embryophyta</taxon>
        <taxon>Tracheophyta</taxon>
        <taxon>Spermatophyta</taxon>
        <taxon>Magnoliopsida</taxon>
        <taxon>eudicotyledons</taxon>
        <taxon>Gunneridae</taxon>
        <taxon>Pentapetalae</taxon>
        <taxon>rosids</taxon>
        <taxon>fabids</taxon>
        <taxon>Rosales</taxon>
        <taxon>Cannabaceae</taxon>
        <taxon>Cannabis</taxon>
    </lineage>
</organism>
<dbReference type="InterPro" id="IPR001461">
    <property type="entry name" value="Aspartic_peptidase_A1"/>
</dbReference>
<dbReference type="InterPro" id="IPR021109">
    <property type="entry name" value="Peptidase_aspartic_dom_sf"/>
</dbReference>
<name>A0A803NZG4_CANSA</name>
<protein>
    <recommendedName>
        <fullName evidence="2">Xylanase inhibitor N-terminal domain-containing protein</fullName>
    </recommendedName>
</protein>
<dbReference type="PANTHER" id="PTHR13683:SF274">
    <property type="entry name" value="PROTEIN ASPARTIC PROTEASE IN GUARD CELL 1"/>
    <property type="match status" value="1"/>
</dbReference>
<evidence type="ECO:0000313" key="3">
    <source>
        <dbReference type="EnsemblPlants" id="cds.evm.model.02.296"/>
    </source>
</evidence>
<dbReference type="Gramene" id="evm.model.02.296">
    <property type="protein sequence ID" value="cds.evm.model.02.296"/>
    <property type="gene ID" value="evm.TU.02.296"/>
</dbReference>
<dbReference type="GO" id="GO:0006508">
    <property type="term" value="P:proteolysis"/>
    <property type="evidence" value="ECO:0007669"/>
    <property type="project" value="InterPro"/>
</dbReference>
<reference evidence="3" key="1">
    <citation type="submission" date="2018-11" db="EMBL/GenBank/DDBJ databases">
        <authorList>
            <person name="Grassa J C."/>
        </authorList>
    </citation>
    <scope>NUCLEOTIDE SEQUENCE [LARGE SCALE GENOMIC DNA]</scope>
</reference>
<dbReference type="Proteomes" id="UP000596661">
    <property type="component" value="Chromosome 2"/>
</dbReference>